<accession>A0ABM7XMZ3</accession>
<evidence type="ECO:0000313" key="2">
    <source>
        <dbReference type="EMBL" id="BDG17723.1"/>
    </source>
</evidence>
<dbReference type="EMBL" id="AP025594">
    <property type="protein sequence ID" value="BDG17723.1"/>
    <property type="molecule type" value="Genomic_DNA"/>
</dbReference>
<feature type="transmembrane region" description="Helical" evidence="1">
    <location>
        <begin position="12"/>
        <end position="34"/>
    </location>
</feature>
<geneLocation type="plasmid" evidence="2 3">
    <name>pTbrSNM4-1b</name>
</geneLocation>
<keyword evidence="1" id="KW-1133">Transmembrane helix</keyword>
<keyword evidence="1" id="KW-0472">Membrane</keyword>
<keyword evidence="3" id="KW-1185">Reference proteome</keyword>
<reference evidence="2 3" key="1">
    <citation type="journal article" date="2022" name="Microbiol. Resour. Announc.">
        <title>Complete Genome Sequences of Thermus Strains Isolated from Senami Hot Spring in Japan.</title>
        <authorList>
            <person name="Miyazaki K."/>
        </authorList>
    </citation>
    <scope>NUCLEOTIDE SEQUENCE [LARGE SCALE GENOMIC DNA]</scope>
    <source>
        <strain evidence="2 3">SNM4-1</strain>
        <plasmid evidence="2 3">pTbrSNM4-1b</plasmid>
    </source>
</reference>
<dbReference type="Proteomes" id="UP000831120">
    <property type="component" value="Plasmid pTbrSNM4-1b"/>
</dbReference>
<keyword evidence="2" id="KW-0614">Plasmid</keyword>
<sequence>MTSWRAKPRAWLGYLYGSLFGLSPLGLTLSRLILGGTLFADWLFLARWYEAFFSERGLFRRHEVLEVSKVDVPLFFGSEAWNLLLFGAIGALSLLFVLGYRPRLMALLLALLLLGLQSRNPWVWNTGHALIHRGPSVKGAPRLPGWP</sequence>
<evidence type="ECO:0008006" key="4">
    <source>
        <dbReference type="Google" id="ProtNLM"/>
    </source>
</evidence>
<gene>
    <name evidence="2" type="ORF">TbrSNM41_24570</name>
</gene>
<evidence type="ECO:0000313" key="3">
    <source>
        <dbReference type="Proteomes" id="UP000831120"/>
    </source>
</evidence>
<feature type="transmembrane region" description="Helical" evidence="1">
    <location>
        <begin position="80"/>
        <end position="100"/>
    </location>
</feature>
<protein>
    <recommendedName>
        <fullName evidence="4">HTTM domain-containing protein</fullName>
    </recommendedName>
</protein>
<organism evidence="2 3">
    <name type="scientific">Thermus brockianus</name>
    <dbReference type="NCBI Taxonomy" id="56956"/>
    <lineage>
        <taxon>Bacteria</taxon>
        <taxon>Thermotogati</taxon>
        <taxon>Deinococcota</taxon>
        <taxon>Deinococci</taxon>
        <taxon>Thermales</taxon>
        <taxon>Thermaceae</taxon>
        <taxon>Thermus</taxon>
    </lineage>
</organism>
<proteinExistence type="predicted"/>
<evidence type="ECO:0000256" key="1">
    <source>
        <dbReference type="SAM" id="Phobius"/>
    </source>
</evidence>
<keyword evidence="1" id="KW-0812">Transmembrane</keyword>
<name>A0ABM7XMZ3_THEBO</name>
<dbReference type="RefSeq" id="WP_244363787.1">
    <property type="nucleotide sequence ID" value="NZ_AP025594.1"/>
</dbReference>